<dbReference type="EMBL" id="CP013234">
    <property type="protein sequence ID" value="AMP07663.1"/>
    <property type="molecule type" value="Genomic_DNA"/>
</dbReference>
<sequence length="359" mass="41720">MPTEEMLAKLEIQITEEKKTVDFDTREFTIEFLVQKYTNKLDIDENDIFVPEYQREFVWDNERQSKLIESITLGLPIPIIFLAEDQNGRLEIVDGSQRIRTLAAFVNGDLMLEGLEKLTEMNGIKFDDLPASRKRKINNTAIRMIVLSDAATEEVRNDLFERINRGSDLLRNMEKRKGIYHGPFNDFIYKVCAKNPLLARLTPLAKSVRNRQEHEELVLRFFAFMDQYPNFAQHHRGVGSALDEYMKSTNETFSNGQAEEKLARFESMLSYVEKSFRYGFSRGKDKYVSRTLFEAISVGVALALQTKPDLAAKDIDTAKWMQDRDFYTLVSGERQTHNSRKIVARIEYVRDRLLSERAP</sequence>
<name>A0A127QC69_9BURK</name>
<organism evidence="2 3">
    <name type="scientific">Collimonas pratensis</name>
    <dbReference type="NCBI Taxonomy" id="279113"/>
    <lineage>
        <taxon>Bacteria</taxon>
        <taxon>Pseudomonadati</taxon>
        <taxon>Pseudomonadota</taxon>
        <taxon>Betaproteobacteria</taxon>
        <taxon>Burkholderiales</taxon>
        <taxon>Oxalobacteraceae</taxon>
        <taxon>Collimonas</taxon>
    </lineage>
</organism>
<dbReference type="InterPro" id="IPR036086">
    <property type="entry name" value="ParB/Sulfiredoxin_sf"/>
</dbReference>
<dbReference type="AlphaFoldDB" id="A0A127QC69"/>
<evidence type="ECO:0000259" key="1">
    <source>
        <dbReference type="Pfam" id="PF03235"/>
    </source>
</evidence>
<proteinExistence type="predicted"/>
<protein>
    <recommendedName>
        <fullName evidence="1">GmrSD restriction endonucleases N-terminal domain-containing protein</fullName>
    </recommendedName>
</protein>
<dbReference type="InterPro" id="IPR004919">
    <property type="entry name" value="GmrSD_N"/>
</dbReference>
<dbReference type="SUPFAM" id="SSF110849">
    <property type="entry name" value="ParB/Sulfiredoxin"/>
    <property type="match status" value="1"/>
</dbReference>
<dbReference type="Proteomes" id="UP000074561">
    <property type="component" value="Chromosome"/>
</dbReference>
<feature type="domain" description="GmrSD restriction endonucleases N-terminal" evidence="1">
    <location>
        <begin position="40"/>
        <end position="180"/>
    </location>
</feature>
<evidence type="ECO:0000313" key="2">
    <source>
        <dbReference type="EMBL" id="AMP07663.1"/>
    </source>
</evidence>
<gene>
    <name evidence="2" type="ORF">CPter91_5377</name>
</gene>
<dbReference type="Pfam" id="PF03235">
    <property type="entry name" value="GmrSD_N"/>
    <property type="match status" value="1"/>
</dbReference>
<reference evidence="2 3" key="1">
    <citation type="submission" date="2015-11" db="EMBL/GenBank/DDBJ databases">
        <title>Exploring the genomic traits of fungus-feeding bacterial genus Collimonas.</title>
        <authorList>
            <person name="Song C."/>
            <person name="Schmidt R."/>
            <person name="de Jager V."/>
            <person name="Krzyzanowska D."/>
            <person name="Jongedijk E."/>
            <person name="Cankar K."/>
            <person name="Beekwilder J."/>
            <person name="van Veen A."/>
            <person name="de Boer W."/>
            <person name="van Veen J.A."/>
            <person name="Garbeva P."/>
        </authorList>
    </citation>
    <scope>NUCLEOTIDE SEQUENCE [LARGE SCALE GENOMIC DNA]</scope>
    <source>
        <strain evidence="2 3">Ter91</strain>
    </source>
</reference>
<accession>A0A127QC69</accession>
<dbReference type="PANTHER" id="PTHR39639:SF1">
    <property type="entry name" value="DUF262 DOMAIN-CONTAINING PROTEIN"/>
    <property type="match status" value="1"/>
</dbReference>
<dbReference type="RefSeq" id="WP_205631638.1">
    <property type="nucleotide sequence ID" value="NZ_CP013234.1"/>
</dbReference>
<evidence type="ECO:0000313" key="3">
    <source>
        <dbReference type="Proteomes" id="UP000074561"/>
    </source>
</evidence>
<dbReference type="PATRIC" id="fig|279113.9.peg.5338"/>
<dbReference type="PANTHER" id="PTHR39639">
    <property type="entry name" value="CHROMOSOME 16, WHOLE GENOME SHOTGUN SEQUENCE"/>
    <property type="match status" value="1"/>
</dbReference>
<dbReference type="KEGG" id="cpra:CPter91_5377"/>